<comment type="caution">
    <text evidence="2">The sequence shown here is derived from an EMBL/GenBank/DDBJ whole genome shotgun (WGS) entry which is preliminary data.</text>
</comment>
<feature type="signal peptide" evidence="1">
    <location>
        <begin position="1"/>
        <end position="22"/>
    </location>
</feature>
<sequence length="266" mass="29902">MRKILFLVLLALPALLAYSVYASSQQAYQDYVFQGDLYRKAYSEFTIAKNEYEKFKSLASETIALDKTKQMLTTRDSYVRSYLLLLVEKLVENPGLTSSVRNTSVSLLTAEGSFLEKHSALVSAVGSISETVTVSGQFESRYEPLVGIVEQTRTTLMLGSLNSLALSYDSTVAMAQNLITTYRESLPPTKRATIDRWLLEIQNKRGLYEQKIDIITRKNKELAESDAYEIQRQSVEIGEEVAAARQFLLDGASFLKELVAALKYEN</sequence>
<evidence type="ECO:0000313" key="3">
    <source>
        <dbReference type="Proteomes" id="UP000178759"/>
    </source>
</evidence>
<reference evidence="2 3" key="1">
    <citation type="journal article" date="2016" name="Nat. Commun.">
        <title>Thousands of microbial genomes shed light on interconnected biogeochemical processes in an aquifer system.</title>
        <authorList>
            <person name="Anantharaman K."/>
            <person name="Brown C.T."/>
            <person name="Hug L.A."/>
            <person name="Sharon I."/>
            <person name="Castelle C.J."/>
            <person name="Probst A.J."/>
            <person name="Thomas B.C."/>
            <person name="Singh A."/>
            <person name="Wilkins M.J."/>
            <person name="Karaoz U."/>
            <person name="Brodie E.L."/>
            <person name="Williams K.H."/>
            <person name="Hubbard S.S."/>
            <person name="Banfield J.F."/>
        </authorList>
    </citation>
    <scope>NUCLEOTIDE SEQUENCE [LARGE SCALE GENOMIC DNA]</scope>
</reference>
<name>A0A1F6AGA6_9BACT</name>
<gene>
    <name evidence="2" type="ORF">A3A79_00305</name>
</gene>
<feature type="chain" id="PRO_5009522960" description="DUF5667 domain-containing protein" evidence="1">
    <location>
        <begin position="23"/>
        <end position="266"/>
    </location>
</feature>
<dbReference type="Proteomes" id="UP000178759">
    <property type="component" value="Unassembled WGS sequence"/>
</dbReference>
<accession>A0A1F6AGA6</accession>
<evidence type="ECO:0000256" key="1">
    <source>
        <dbReference type="SAM" id="SignalP"/>
    </source>
</evidence>
<evidence type="ECO:0008006" key="4">
    <source>
        <dbReference type="Google" id="ProtNLM"/>
    </source>
</evidence>
<evidence type="ECO:0000313" key="2">
    <source>
        <dbReference type="EMBL" id="OGG23636.1"/>
    </source>
</evidence>
<organism evidence="2 3">
    <name type="scientific">Candidatus Gottesmanbacteria bacterium RIFCSPLOWO2_01_FULL_43_11b</name>
    <dbReference type="NCBI Taxonomy" id="1798392"/>
    <lineage>
        <taxon>Bacteria</taxon>
        <taxon>Candidatus Gottesmaniibacteriota</taxon>
    </lineage>
</organism>
<proteinExistence type="predicted"/>
<dbReference type="AlphaFoldDB" id="A0A1F6AGA6"/>
<dbReference type="STRING" id="1798392.A3A79_00305"/>
<protein>
    <recommendedName>
        <fullName evidence="4">DUF5667 domain-containing protein</fullName>
    </recommendedName>
</protein>
<dbReference type="EMBL" id="MFJV01000001">
    <property type="protein sequence ID" value="OGG23636.1"/>
    <property type="molecule type" value="Genomic_DNA"/>
</dbReference>
<keyword evidence="1" id="KW-0732">Signal</keyword>